<keyword evidence="5 10" id="KW-0004">4Fe-4S</keyword>
<dbReference type="PANTHER" id="PTHR43351">
    <property type="entry name" value="L(+)-TARTRATE DEHYDRATASE SUBUNIT BETA"/>
    <property type="match status" value="1"/>
</dbReference>
<dbReference type="NCBIfam" id="TIGR00722">
    <property type="entry name" value="ttdA_fumA_fumB"/>
    <property type="match status" value="1"/>
</dbReference>
<accession>A0ABV8MNC7</accession>
<protein>
    <recommendedName>
        <fullName evidence="10">Fumarate hydratase class I</fullName>
        <ecNumber evidence="10">4.2.1.2</ecNumber>
    </recommendedName>
</protein>
<dbReference type="RefSeq" id="WP_378161892.1">
    <property type="nucleotide sequence ID" value="NZ_JBHSBU010000001.1"/>
</dbReference>
<evidence type="ECO:0000256" key="2">
    <source>
        <dbReference type="ARBA" id="ARBA00001966"/>
    </source>
</evidence>
<name>A0ABV8MNC7_9NEIS</name>
<gene>
    <name evidence="13" type="ORF">ACFOW7_05485</name>
</gene>
<comment type="function">
    <text evidence="10">Catalyzes the reversible hydration of fumarate to (S)-malate.</text>
</comment>
<organism evidence="13 14">
    <name type="scientific">Chitinimonas lacunae</name>
    <dbReference type="NCBI Taxonomy" id="1963018"/>
    <lineage>
        <taxon>Bacteria</taxon>
        <taxon>Pseudomonadati</taxon>
        <taxon>Pseudomonadota</taxon>
        <taxon>Betaproteobacteria</taxon>
        <taxon>Neisseriales</taxon>
        <taxon>Chitinibacteraceae</taxon>
        <taxon>Chitinimonas</taxon>
    </lineage>
</organism>
<comment type="similarity">
    <text evidence="3 10">Belongs to the class-I fumarase family.</text>
</comment>
<evidence type="ECO:0000256" key="6">
    <source>
        <dbReference type="ARBA" id="ARBA00022723"/>
    </source>
</evidence>
<keyword evidence="14" id="KW-1185">Reference proteome</keyword>
<dbReference type="Proteomes" id="UP001595791">
    <property type="component" value="Unassembled WGS sequence"/>
</dbReference>
<feature type="domain" description="Fe-S hydro-lyase tartrate dehydratase alpha-type catalytic" evidence="11">
    <location>
        <begin position="11"/>
        <end position="285"/>
    </location>
</feature>
<keyword evidence="6 10" id="KW-0479">Metal-binding</keyword>
<feature type="domain" description="Fe-S hydro-lyase tartrate dehydratase beta-type catalytic" evidence="12">
    <location>
        <begin position="289"/>
        <end position="489"/>
    </location>
</feature>
<dbReference type="InterPro" id="IPR036660">
    <property type="entry name" value="Fe-S_hydroAse_TtdB_cat_sf"/>
</dbReference>
<dbReference type="NCBIfam" id="TIGR00723">
    <property type="entry name" value="ttdB_fumA_fumB"/>
    <property type="match status" value="1"/>
</dbReference>
<dbReference type="Pfam" id="PF05683">
    <property type="entry name" value="Fumerase_C"/>
    <property type="match status" value="1"/>
</dbReference>
<dbReference type="PANTHER" id="PTHR43351:SF2">
    <property type="entry name" value="L(+)-TARTRATE DEHYDRATASE SUBUNIT BETA-RELATED"/>
    <property type="match status" value="1"/>
</dbReference>
<comment type="cofactor">
    <cofactor evidence="2 10">
        <name>[4Fe-4S] cluster</name>
        <dbReference type="ChEBI" id="CHEBI:49883"/>
    </cofactor>
</comment>
<evidence type="ECO:0000313" key="13">
    <source>
        <dbReference type="EMBL" id="MFC4158811.1"/>
    </source>
</evidence>
<evidence type="ECO:0000256" key="4">
    <source>
        <dbReference type="ARBA" id="ARBA00011738"/>
    </source>
</evidence>
<dbReference type="EC" id="4.2.1.2" evidence="10"/>
<reference evidence="14" key="1">
    <citation type="journal article" date="2019" name="Int. J. Syst. Evol. Microbiol.">
        <title>The Global Catalogue of Microorganisms (GCM) 10K type strain sequencing project: providing services to taxonomists for standard genome sequencing and annotation.</title>
        <authorList>
            <consortium name="The Broad Institute Genomics Platform"/>
            <consortium name="The Broad Institute Genome Sequencing Center for Infectious Disease"/>
            <person name="Wu L."/>
            <person name="Ma J."/>
        </authorList>
    </citation>
    <scope>NUCLEOTIDE SEQUENCE [LARGE SCALE GENOMIC DNA]</scope>
    <source>
        <strain evidence="14">LMG 29894</strain>
    </source>
</reference>
<dbReference type="Pfam" id="PF05681">
    <property type="entry name" value="Fumerase"/>
    <property type="match status" value="1"/>
</dbReference>
<evidence type="ECO:0000256" key="7">
    <source>
        <dbReference type="ARBA" id="ARBA00023004"/>
    </source>
</evidence>
<keyword evidence="9 10" id="KW-0456">Lyase</keyword>
<evidence type="ECO:0000256" key="10">
    <source>
        <dbReference type="PIRNR" id="PIRNR001394"/>
    </source>
</evidence>
<dbReference type="InterPro" id="IPR004647">
    <property type="entry name" value="Fe-S_hydro-lyase_TtdB-typ_cat"/>
</dbReference>
<evidence type="ECO:0000256" key="3">
    <source>
        <dbReference type="ARBA" id="ARBA00008876"/>
    </source>
</evidence>
<evidence type="ECO:0000259" key="12">
    <source>
        <dbReference type="Pfam" id="PF05683"/>
    </source>
</evidence>
<dbReference type="EMBL" id="JBHSBU010000001">
    <property type="protein sequence ID" value="MFC4158811.1"/>
    <property type="molecule type" value="Genomic_DNA"/>
</dbReference>
<keyword evidence="8 10" id="KW-0411">Iron-sulfur</keyword>
<dbReference type="PIRSF" id="PIRSF001394">
    <property type="entry name" value="Fe_dep_fumar_hy"/>
    <property type="match status" value="1"/>
</dbReference>
<proteinExistence type="inferred from homology"/>
<evidence type="ECO:0000313" key="14">
    <source>
        <dbReference type="Proteomes" id="UP001595791"/>
    </source>
</evidence>
<dbReference type="Gene3D" id="3.20.130.10">
    <property type="entry name" value="Fe-S hydro-lyase, tartrate dehydratase beta-type, catalytic domain"/>
    <property type="match status" value="1"/>
</dbReference>
<evidence type="ECO:0000256" key="5">
    <source>
        <dbReference type="ARBA" id="ARBA00022485"/>
    </source>
</evidence>
<sequence length="507" mass="55044">MTVIRQQDFIDSIADSLQYISYYHPKDYIDALGKAYEREESPAARDAIAQILTNSRMCAEGRRPICQDTGIVCAFVSVGMDVRWEGATMSIEDMVNQGVRQAYLHPDNKLRASVLADPAGARRNTRDNTPAVTHFELVPGDKVEVHIAAKGGGSENKTKFVMLNPSDSIVDWVLKTVPLMGAGWCPPGMLGIGIGGTAEKAMLLAKRSLMDPIDIQELIARGPSNRIEELRLELYEKVNALGIGAQGLGGLSTVLDIKILDYPTHAASLPVAMIPNCAATRHVHFELDGSGPAQLEAPRLEDWPAVTWTPSAQARRVQLDQLSREDVNSWKPGETLLLNGKLLTGRDAAHKRMVDMLNRGEKLPVDFANRFIYYVGPVDPVRDEAVGPAGPTTATRMDKFTEQVLAQTGLLGMVGKAERGPVAIDAIKQHRSVYLIAVGGAAYLVSKAIKNARVVGFEDLGMEAIYEFDVVDMPVTVAVDSSGESVHKTGPAEWQARIAAKIEAVAK</sequence>
<comment type="catalytic activity">
    <reaction evidence="1 10">
        <text>(S)-malate = fumarate + H2O</text>
        <dbReference type="Rhea" id="RHEA:12460"/>
        <dbReference type="ChEBI" id="CHEBI:15377"/>
        <dbReference type="ChEBI" id="CHEBI:15589"/>
        <dbReference type="ChEBI" id="CHEBI:29806"/>
        <dbReference type="EC" id="4.2.1.2"/>
    </reaction>
</comment>
<evidence type="ECO:0000256" key="8">
    <source>
        <dbReference type="ARBA" id="ARBA00023014"/>
    </source>
</evidence>
<evidence type="ECO:0000259" key="11">
    <source>
        <dbReference type="Pfam" id="PF05681"/>
    </source>
</evidence>
<evidence type="ECO:0000256" key="1">
    <source>
        <dbReference type="ARBA" id="ARBA00000929"/>
    </source>
</evidence>
<dbReference type="InterPro" id="IPR004646">
    <property type="entry name" value="Fe-S_hydro-lyase_TtdA-typ_cat"/>
</dbReference>
<dbReference type="InterPro" id="IPR011167">
    <property type="entry name" value="Fe_dep_fumarate_hydratase"/>
</dbReference>
<keyword evidence="7 10" id="KW-0408">Iron</keyword>
<comment type="caution">
    <text evidence="13">The sequence shown here is derived from an EMBL/GenBank/DDBJ whole genome shotgun (WGS) entry which is preliminary data.</text>
</comment>
<dbReference type="SUPFAM" id="SSF117457">
    <property type="entry name" value="FumA C-terminal domain-like"/>
    <property type="match status" value="1"/>
</dbReference>
<comment type="subunit">
    <text evidence="4 10">Homodimer.</text>
</comment>
<evidence type="ECO:0000256" key="9">
    <source>
        <dbReference type="ARBA" id="ARBA00023239"/>
    </source>
</evidence>